<name>A0AAD8GPU9_9APIA</name>
<organism evidence="2 3">
    <name type="scientific">Heracleum sosnowskyi</name>
    <dbReference type="NCBI Taxonomy" id="360622"/>
    <lineage>
        <taxon>Eukaryota</taxon>
        <taxon>Viridiplantae</taxon>
        <taxon>Streptophyta</taxon>
        <taxon>Embryophyta</taxon>
        <taxon>Tracheophyta</taxon>
        <taxon>Spermatophyta</taxon>
        <taxon>Magnoliopsida</taxon>
        <taxon>eudicotyledons</taxon>
        <taxon>Gunneridae</taxon>
        <taxon>Pentapetalae</taxon>
        <taxon>asterids</taxon>
        <taxon>campanulids</taxon>
        <taxon>Apiales</taxon>
        <taxon>Apiaceae</taxon>
        <taxon>Apioideae</taxon>
        <taxon>apioid superclade</taxon>
        <taxon>Tordylieae</taxon>
        <taxon>Tordyliinae</taxon>
        <taxon>Heracleum</taxon>
    </lineage>
</organism>
<evidence type="ECO:0000313" key="2">
    <source>
        <dbReference type="EMBL" id="KAK1351926.1"/>
    </source>
</evidence>
<keyword evidence="3" id="KW-1185">Reference proteome</keyword>
<proteinExistence type="predicted"/>
<feature type="compositionally biased region" description="Polar residues" evidence="1">
    <location>
        <begin position="276"/>
        <end position="301"/>
    </location>
</feature>
<sequence length="329" mass="37174">MADSQSAKKRSGYDQWSKDESDGLLELMVDAANRGWRDNNGRYNFYSTLLNFSSGFGYDSTSKKFTAPNEVWDEYIKAHPKDGYMRYEAFDDYEDLKIAIGNGVAVGKNSIGLGSSTEARTLEAGEMRDLRIDDLAFDVDSEVFVLEQNDPSPKGSPEVFEALNTIAPQMMVKPGGISPKISESTRFYPYFKDCVGAIDGTHIPATMKGRDEKWVGNSLRKILSCCHPRNANELFNLRHSSLRNVIERIFECRSDEFPIEVEDVQPSDMEDGGNDGSNFSSQQQQRAEANTWTTNIANSPWNDRPRTTTNEEDDDDQYNENEEHVDDED</sequence>
<evidence type="ECO:0000313" key="3">
    <source>
        <dbReference type="Proteomes" id="UP001237642"/>
    </source>
</evidence>
<dbReference type="PANTHER" id="PTHR47864:SF2">
    <property type="entry name" value="MYB_SANT-LIKE DNA-BINDING DOMAIN PROTEIN"/>
    <property type="match status" value="1"/>
</dbReference>
<feature type="region of interest" description="Disordered" evidence="1">
    <location>
        <begin position="265"/>
        <end position="329"/>
    </location>
</feature>
<protein>
    <recommendedName>
        <fullName evidence="4">Myb/SANT-like domain-containing protein</fullName>
    </recommendedName>
</protein>
<dbReference type="Proteomes" id="UP001237642">
    <property type="component" value="Unassembled WGS sequence"/>
</dbReference>
<feature type="compositionally biased region" description="Acidic residues" evidence="1">
    <location>
        <begin position="310"/>
        <end position="329"/>
    </location>
</feature>
<accession>A0AAD8GPU9</accession>
<dbReference type="AlphaFoldDB" id="A0AAD8GPU9"/>
<evidence type="ECO:0008006" key="4">
    <source>
        <dbReference type="Google" id="ProtNLM"/>
    </source>
</evidence>
<dbReference type="PANTHER" id="PTHR47864">
    <property type="entry name" value="TRANSMEMBRANE PROTEIN"/>
    <property type="match status" value="1"/>
</dbReference>
<reference evidence="2" key="1">
    <citation type="submission" date="2023-02" db="EMBL/GenBank/DDBJ databases">
        <title>Genome of toxic invasive species Heracleum sosnowskyi carries increased number of genes despite the absence of recent whole-genome duplications.</title>
        <authorList>
            <person name="Schelkunov M."/>
            <person name="Shtratnikova V."/>
            <person name="Makarenko M."/>
            <person name="Klepikova A."/>
            <person name="Omelchenko D."/>
            <person name="Novikova G."/>
            <person name="Obukhova E."/>
            <person name="Bogdanov V."/>
            <person name="Penin A."/>
            <person name="Logacheva M."/>
        </authorList>
    </citation>
    <scope>NUCLEOTIDE SEQUENCE</scope>
    <source>
        <strain evidence="2">Hsosn_3</strain>
        <tissue evidence="2">Leaf</tissue>
    </source>
</reference>
<gene>
    <name evidence="2" type="ORF">POM88_053931</name>
</gene>
<evidence type="ECO:0000256" key="1">
    <source>
        <dbReference type="SAM" id="MobiDB-lite"/>
    </source>
</evidence>
<comment type="caution">
    <text evidence="2">The sequence shown here is derived from an EMBL/GenBank/DDBJ whole genome shotgun (WGS) entry which is preliminary data.</text>
</comment>
<dbReference type="EMBL" id="JAUIZM010000022">
    <property type="protein sequence ID" value="KAK1351926.1"/>
    <property type="molecule type" value="Genomic_DNA"/>
</dbReference>
<dbReference type="InterPro" id="IPR055314">
    <property type="entry name" value="At2g29880-like"/>
</dbReference>
<reference evidence="2" key="2">
    <citation type="submission" date="2023-05" db="EMBL/GenBank/DDBJ databases">
        <authorList>
            <person name="Schelkunov M.I."/>
        </authorList>
    </citation>
    <scope>NUCLEOTIDE SEQUENCE</scope>
    <source>
        <strain evidence="2">Hsosn_3</strain>
        <tissue evidence="2">Leaf</tissue>
    </source>
</reference>